<keyword evidence="2" id="KW-1185">Reference proteome</keyword>
<dbReference type="Proteomes" id="UP000076881">
    <property type="component" value="Unassembled WGS sequence"/>
</dbReference>
<evidence type="ECO:0000313" key="1">
    <source>
        <dbReference type="EMBL" id="OAA77186.1"/>
    </source>
</evidence>
<protein>
    <submittedName>
        <fullName evidence="1">F-box domain, cyclin-like protein</fullName>
    </submittedName>
</protein>
<dbReference type="AlphaFoldDB" id="A0A168H1A3"/>
<sequence length="438" mass="48454">MSQLLSLPGEVLAAIVDNLGPSQDDFDNFYHRYMPDVSLYRLSQTCTTFRSICAPKLYEICNIKTGSRTLRRSLAILRTLATRPEIASRVKRIIVDAAFYVNASSVDEIVLSAEDAKLFNRVLEEKVDMSSVTPLCELRVTDSTELNGRDDIGDSLACVAFALVPNITSAIFLSYYASLEWTMTDSFPFLEAFSIQHADTELGTDLESGKAVLLAAPNVRRLIGWSICSLATAEYTSVKEVVLGYSGISDDEMVRLPVVFPNLERVSYTDGGPCVSEEPAATPLAISNALLGLRKTLKYAELGAPYEKVSDGFYDIDDADRYMESLAPMKVLESLRLQALHIYNDDDNPQEPPSTTELVHFLPTSIRRLCLEDVQSSKVDDVLALARSARHKFPQLTHVTFPGLKKSMEEVVCNTYEGHGIKCSFKAEAVNDYACSCD</sequence>
<organism evidence="1 2">
    <name type="scientific">Akanthomyces lecanii RCEF 1005</name>
    <dbReference type="NCBI Taxonomy" id="1081108"/>
    <lineage>
        <taxon>Eukaryota</taxon>
        <taxon>Fungi</taxon>
        <taxon>Dikarya</taxon>
        <taxon>Ascomycota</taxon>
        <taxon>Pezizomycotina</taxon>
        <taxon>Sordariomycetes</taxon>
        <taxon>Hypocreomycetidae</taxon>
        <taxon>Hypocreales</taxon>
        <taxon>Cordycipitaceae</taxon>
        <taxon>Akanthomyces</taxon>
        <taxon>Cordyceps confragosa</taxon>
    </lineage>
</organism>
<reference evidence="1 2" key="1">
    <citation type="journal article" date="2016" name="Genome Biol. Evol.">
        <title>Divergent and convergent evolution of fungal pathogenicity.</title>
        <authorList>
            <person name="Shang Y."/>
            <person name="Xiao G."/>
            <person name="Zheng P."/>
            <person name="Cen K."/>
            <person name="Zhan S."/>
            <person name="Wang C."/>
        </authorList>
    </citation>
    <scope>NUCLEOTIDE SEQUENCE [LARGE SCALE GENOMIC DNA]</scope>
    <source>
        <strain evidence="1 2">RCEF 1005</strain>
    </source>
</reference>
<gene>
    <name evidence="1" type="ORF">LEL_04009</name>
</gene>
<dbReference type="EMBL" id="AZHF01000003">
    <property type="protein sequence ID" value="OAA77186.1"/>
    <property type="molecule type" value="Genomic_DNA"/>
</dbReference>
<name>A0A168H1A3_CORDF</name>
<dbReference type="OrthoDB" id="4757858at2759"/>
<accession>A0A168H1A3</accession>
<comment type="caution">
    <text evidence="1">The sequence shown here is derived from an EMBL/GenBank/DDBJ whole genome shotgun (WGS) entry which is preliminary data.</text>
</comment>
<proteinExistence type="predicted"/>
<evidence type="ECO:0000313" key="2">
    <source>
        <dbReference type="Proteomes" id="UP000076881"/>
    </source>
</evidence>